<keyword evidence="2" id="KW-1185">Reference proteome</keyword>
<reference evidence="1" key="1">
    <citation type="journal article" date="2020" name="Nat. Commun.">
        <title>Large-scale genome sequencing of mycorrhizal fungi provides insights into the early evolution of symbiotic traits.</title>
        <authorList>
            <person name="Miyauchi S."/>
            <person name="Kiss E."/>
            <person name="Kuo A."/>
            <person name="Drula E."/>
            <person name="Kohler A."/>
            <person name="Sanchez-Garcia M."/>
            <person name="Morin E."/>
            <person name="Andreopoulos B."/>
            <person name="Barry K.W."/>
            <person name="Bonito G."/>
            <person name="Buee M."/>
            <person name="Carver A."/>
            <person name="Chen C."/>
            <person name="Cichocki N."/>
            <person name="Clum A."/>
            <person name="Culley D."/>
            <person name="Crous P.W."/>
            <person name="Fauchery L."/>
            <person name="Girlanda M."/>
            <person name="Hayes R.D."/>
            <person name="Keri Z."/>
            <person name="LaButti K."/>
            <person name="Lipzen A."/>
            <person name="Lombard V."/>
            <person name="Magnuson J."/>
            <person name="Maillard F."/>
            <person name="Murat C."/>
            <person name="Nolan M."/>
            <person name="Ohm R.A."/>
            <person name="Pangilinan J."/>
            <person name="Pereira M.F."/>
            <person name="Perotto S."/>
            <person name="Peter M."/>
            <person name="Pfister S."/>
            <person name="Riley R."/>
            <person name="Sitrit Y."/>
            <person name="Stielow J.B."/>
            <person name="Szollosi G."/>
            <person name="Zifcakova L."/>
            <person name="Stursova M."/>
            <person name="Spatafora J.W."/>
            <person name="Tedersoo L."/>
            <person name="Vaario L.M."/>
            <person name="Yamada A."/>
            <person name="Yan M."/>
            <person name="Wang P."/>
            <person name="Xu J."/>
            <person name="Bruns T."/>
            <person name="Baldrian P."/>
            <person name="Vilgalys R."/>
            <person name="Dunand C."/>
            <person name="Henrissat B."/>
            <person name="Grigoriev I.V."/>
            <person name="Hibbett D."/>
            <person name="Nagy L.G."/>
            <person name="Martin F.M."/>
        </authorList>
    </citation>
    <scope>NUCLEOTIDE SEQUENCE</scope>
    <source>
        <strain evidence="1">UP504</strain>
    </source>
</reference>
<evidence type="ECO:0000313" key="1">
    <source>
        <dbReference type="EMBL" id="KAF9516380.1"/>
    </source>
</evidence>
<sequence length="135" mass="14364">MCSASVEMWPFLTLNFEPRRVAIVPTGLDAFNSSWPFPGRVWTCGAVLTRAVVALEASAGYSSPGGINAVGNDSCLGMNVKIGSDRRFLNQAGATLYHLPIPPAFPSPFSTGAGTMSCLAMKLIGQQGRFREHGE</sequence>
<dbReference type="EMBL" id="MU128940">
    <property type="protein sequence ID" value="KAF9516380.1"/>
    <property type="molecule type" value="Genomic_DNA"/>
</dbReference>
<dbReference type="Proteomes" id="UP000886523">
    <property type="component" value="Unassembled WGS sequence"/>
</dbReference>
<comment type="caution">
    <text evidence="1">The sequence shown here is derived from an EMBL/GenBank/DDBJ whole genome shotgun (WGS) entry which is preliminary data.</text>
</comment>
<proteinExistence type="predicted"/>
<gene>
    <name evidence="1" type="ORF">BS47DRAFT_1360405</name>
</gene>
<dbReference type="AlphaFoldDB" id="A0A9P6B2J5"/>
<protein>
    <submittedName>
        <fullName evidence="1">Uncharacterized protein</fullName>
    </submittedName>
</protein>
<name>A0A9P6B2J5_9AGAM</name>
<evidence type="ECO:0000313" key="2">
    <source>
        <dbReference type="Proteomes" id="UP000886523"/>
    </source>
</evidence>
<accession>A0A9P6B2J5</accession>
<organism evidence="1 2">
    <name type="scientific">Hydnum rufescens UP504</name>
    <dbReference type="NCBI Taxonomy" id="1448309"/>
    <lineage>
        <taxon>Eukaryota</taxon>
        <taxon>Fungi</taxon>
        <taxon>Dikarya</taxon>
        <taxon>Basidiomycota</taxon>
        <taxon>Agaricomycotina</taxon>
        <taxon>Agaricomycetes</taxon>
        <taxon>Cantharellales</taxon>
        <taxon>Hydnaceae</taxon>
        <taxon>Hydnum</taxon>
    </lineage>
</organism>